<evidence type="ECO:0000259" key="1">
    <source>
        <dbReference type="Pfam" id="PF13478"/>
    </source>
</evidence>
<feature type="domain" description="XdhC Rossmann" evidence="1">
    <location>
        <begin position="79"/>
        <end position="218"/>
    </location>
</feature>
<dbReference type="EMBL" id="JBHUIP010000004">
    <property type="protein sequence ID" value="MFD2262520.1"/>
    <property type="molecule type" value="Genomic_DNA"/>
</dbReference>
<comment type="caution">
    <text evidence="2">The sequence shown here is derived from an EMBL/GenBank/DDBJ whole genome shotgun (WGS) entry which is preliminary data.</text>
</comment>
<protein>
    <submittedName>
        <fullName evidence="2">XdhC family protein</fullName>
    </submittedName>
</protein>
<dbReference type="Proteomes" id="UP001597295">
    <property type="component" value="Unassembled WGS sequence"/>
</dbReference>
<dbReference type="Gene3D" id="3.40.50.720">
    <property type="entry name" value="NAD(P)-binding Rossmann-like Domain"/>
    <property type="match status" value="1"/>
</dbReference>
<dbReference type="InterPro" id="IPR027051">
    <property type="entry name" value="XdhC_Rossmann_dom"/>
</dbReference>
<dbReference type="RefSeq" id="WP_379875480.1">
    <property type="nucleotide sequence ID" value="NZ_JBHUIP010000004.1"/>
</dbReference>
<dbReference type="Pfam" id="PF13478">
    <property type="entry name" value="XdhC_C"/>
    <property type="match status" value="1"/>
</dbReference>
<evidence type="ECO:0000313" key="3">
    <source>
        <dbReference type="Proteomes" id="UP001597295"/>
    </source>
</evidence>
<organism evidence="2 3">
    <name type="scientific">Lacibacterium aquatile</name>
    <dbReference type="NCBI Taxonomy" id="1168082"/>
    <lineage>
        <taxon>Bacteria</taxon>
        <taxon>Pseudomonadati</taxon>
        <taxon>Pseudomonadota</taxon>
        <taxon>Alphaproteobacteria</taxon>
        <taxon>Rhodospirillales</taxon>
        <taxon>Rhodospirillaceae</taxon>
    </lineage>
</organism>
<proteinExistence type="predicted"/>
<dbReference type="PANTHER" id="PTHR30388:SF4">
    <property type="entry name" value="MOLYBDENUM COFACTOR INSERTION CHAPERONE PAOD"/>
    <property type="match status" value="1"/>
</dbReference>
<evidence type="ECO:0000313" key="2">
    <source>
        <dbReference type="EMBL" id="MFD2262520.1"/>
    </source>
</evidence>
<dbReference type="InterPro" id="IPR052698">
    <property type="entry name" value="MoCofactor_Util/Proc"/>
</dbReference>
<reference evidence="3" key="1">
    <citation type="journal article" date="2019" name="Int. J. Syst. Evol. Microbiol.">
        <title>The Global Catalogue of Microorganisms (GCM) 10K type strain sequencing project: providing services to taxonomists for standard genome sequencing and annotation.</title>
        <authorList>
            <consortium name="The Broad Institute Genomics Platform"/>
            <consortium name="The Broad Institute Genome Sequencing Center for Infectious Disease"/>
            <person name="Wu L."/>
            <person name="Ma J."/>
        </authorList>
    </citation>
    <scope>NUCLEOTIDE SEQUENCE [LARGE SCALE GENOMIC DNA]</scope>
    <source>
        <strain evidence="3">CGMCC 1.19062</strain>
    </source>
</reference>
<keyword evidence="3" id="KW-1185">Reference proteome</keyword>
<dbReference type="PANTHER" id="PTHR30388">
    <property type="entry name" value="ALDEHYDE OXIDOREDUCTASE MOLYBDENUM COFACTOR ASSEMBLY PROTEIN"/>
    <property type="match status" value="1"/>
</dbReference>
<accession>A0ABW5DP30</accession>
<name>A0ABW5DP30_9PROT</name>
<sequence length="227" mass="24368">MRPHILKRLLDLKAAKQPVALVTDLSTGQQSLVQLEIVEGESGFWEEDLVEIREALRKEKSGRIGENLFVQVHLPPPRLVLIGAVHIAQSLAPMAVQLGYGVTIIDPRSAFATEERFPGVTLSTDWPDDAMHALAPDLRTAVVALTHDPKIDDPGLEVALASPAFYIGALGSRKTHAKRLERLTAAGINGLERIHGPVGLAIGAQSQAEIAVSILAQITAVRRGIAS</sequence>
<gene>
    <name evidence="2" type="ORF">ACFSM5_06435</name>
</gene>